<dbReference type="AlphaFoldDB" id="A0A8C2KAV8"/>
<dbReference type="Ensembl" id="ENSCCRT00020115582.1">
    <property type="protein sequence ID" value="ENSCCRP00020105806.1"/>
    <property type="gene ID" value="ENSCCRG00020048278.1"/>
</dbReference>
<accession>A0A8C2KAV8</accession>
<evidence type="ECO:0000313" key="1">
    <source>
        <dbReference type="Ensembl" id="ENSCCRP00020105806.1"/>
    </source>
</evidence>
<evidence type="ECO:0000313" key="2">
    <source>
        <dbReference type="Proteomes" id="UP000694701"/>
    </source>
</evidence>
<sequence>MLSSTFHLYRGSRQGCALSPLLFALALEPLAHTIRS</sequence>
<name>A0A8C2KAV8_CYPCA</name>
<reference evidence="1" key="1">
    <citation type="submission" date="2025-05" db="UniProtKB">
        <authorList>
            <consortium name="Ensembl"/>
        </authorList>
    </citation>
    <scope>IDENTIFICATION</scope>
</reference>
<evidence type="ECO:0008006" key="3">
    <source>
        <dbReference type="Google" id="ProtNLM"/>
    </source>
</evidence>
<proteinExistence type="predicted"/>
<dbReference type="Ensembl" id="ENSCCRT00015030764.1">
    <property type="protein sequence ID" value="ENSCCRP00015029721.1"/>
    <property type="gene ID" value="ENSCCRG00015012528.1"/>
</dbReference>
<protein>
    <recommendedName>
        <fullName evidence="3">Reverse transcriptase domain-containing protein</fullName>
    </recommendedName>
</protein>
<organism evidence="1 2">
    <name type="scientific">Cyprinus carpio</name>
    <name type="common">Common carp</name>
    <dbReference type="NCBI Taxonomy" id="7962"/>
    <lineage>
        <taxon>Eukaryota</taxon>
        <taxon>Metazoa</taxon>
        <taxon>Chordata</taxon>
        <taxon>Craniata</taxon>
        <taxon>Vertebrata</taxon>
        <taxon>Euteleostomi</taxon>
        <taxon>Actinopterygii</taxon>
        <taxon>Neopterygii</taxon>
        <taxon>Teleostei</taxon>
        <taxon>Ostariophysi</taxon>
        <taxon>Cypriniformes</taxon>
        <taxon>Cyprinidae</taxon>
        <taxon>Cyprininae</taxon>
        <taxon>Cyprinus</taxon>
    </lineage>
</organism>
<dbReference type="Proteomes" id="UP000694700">
    <property type="component" value="Unplaced"/>
</dbReference>
<dbReference type="Proteomes" id="UP000694701">
    <property type="component" value="Unplaced"/>
</dbReference>